<dbReference type="InterPro" id="IPR057652">
    <property type="entry name" value="DSRM_RDM1"/>
</dbReference>
<dbReference type="GO" id="GO:0006302">
    <property type="term" value="P:double-strand break repair"/>
    <property type="evidence" value="ECO:0007669"/>
    <property type="project" value="UniProtKB-ARBA"/>
</dbReference>
<dbReference type="AlphaFoldDB" id="A0A091CQH8"/>
<dbReference type="PANTHER" id="PTHR31164:SF1">
    <property type="entry name" value="RAD52 MOTIF-CONTAINING PROTEIN 1"/>
    <property type="match status" value="1"/>
</dbReference>
<keyword evidence="3" id="KW-1185">Reference proteome</keyword>
<dbReference type="GO" id="GO:0005730">
    <property type="term" value="C:nucleolus"/>
    <property type="evidence" value="ECO:0007669"/>
    <property type="project" value="TreeGrafter"/>
</dbReference>
<dbReference type="eggNOG" id="ENOG502RXM9">
    <property type="taxonomic scope" value="Eukaryota"/>
</dbReference>
<dbReference type="InterPro" id="IPR040224">
    <property type="entry name" value="RDM1"/>
</dbReference>
<protein>
    <submittedName>
        <fullName evidence="2">RAD52 motif-containing protein 1</fullName>
    </submittedName>
</protein>
<accession>A0A091CQH8</accession>
<proteinExistence type="predicted"/>
<dbReference type="Pfam" id="PF25517">
    <property type="entry name" value="DSRM_RDM1"/>
    <property type="match status" value="1"/>
</dbReference>
<reference evidence="2 3" key="1">
    <citation type="submission" date="2013-11" db="EMBL/GenBank/DDBJ databases">
        <title>The Damaraland mole rat (Fukomys damarensis) genome and evolution of African mole rats.</title>
        <authorList>
            <person name="Gladyshev V.N."/>
            <person name="Fang X."/>
        </authorList>
    </citation>
    <scope>NUCLEOTIDE SEQUENCE [LARGE SCALE GENOMIC DNA]</scope>
    <source>
        <tissue evidence="2">Liver</tissue>
    </source>
</reference>
<dbReference type="Proteomes" id="UP000028990">
    <property type="component" value="Unassembled WGS sequence"/>
</dbReference>
<dbReference type="EMBL" id="KN124869">
    <property type="protein sequence ID" value="KFO19943.1"/>
    <property type="molecule type" value="Genomic_DNA"/>
</dbReference>
<organism evidence="2 3">
    <name type="scientific">Fukomys damarensis</name>
    <name type="common">Damaraland mole rat</name>
    <name type="synonym">Cryptomys damarensis</name>
    <dbReference type="NCBI Taxonomy" id="885580"/>
    <lineage>
        <taxon>Eukaryota</taxon>
        <taxon>Metazoa</taxon>
        <taxon>Chordata</taxon>
        <taxon>Craniata</taxon>
        <taxon>Vertebrata</taxon>
        <taxon>Euteleostomi</taxon>
        <taxon>Mammalia</taxon>
        <taxon>Eutheria</taxon>
        <taxon>Euarchontoglires</taxon>
        <taxon>Glires</taxon>
        <taxon>Rodentia</taxon>
        <taxon>Hystricomorpha</taxon>
        <taxon>Bathyergidae</taxon>
        <taxon>Fukomys</taxon>
    </lineage>
</organism>
<evidence type="ECO:0000313" key="2">
    <source>
        <dbReference type="EMBL" id="KFO19943.1"/>
    </source>
</evidence>
<dbReference type="InterPro" id="IPR042525">
    <property type="entry name" value="Rad52_Rad59_Rad22_sf"/>
</dbReference>
<sequence>MLGRTDEAVMVSAAGKRTVGCVVPPPPGLVHLGNRHKAVRHQTLPLSSSRCQELANYYFGFNGWSKRIIKLQELSDLEGREEEALAAPAALGRQSLKFLCAVEVVLPGLRVQESWVRRCGGASAGAGAGSVLVLSGISIGVSARDHL</sequence>
<name>A0A091CQH8_FUKDA</name>
<evidence type="ECO:0000313" key="3">
    <source>
        <dbReference type="Proteomes" id="UP000028990"/>
    </source>
</evidence>
<dbReference type="PANTHER" id="PTHR31164">
    <property type="entry name" value="RAD52 MOTIF-CONTAINING PROTEIN 1"/>
    <property type="match status" value="1"/>
</dbReference>
<dbReference type="Gene3D" id="3.30.390.80">
    <property type="entry name" value="DNA repair protein Rad52/59/22"/>
    <property type="match status" value="1"/>
</dbReference>
<dbReference type="GO" id="GO:0006310">
    <property type="term" value="P:DNA recombination"/>
    <property type="evidence" value="ECO:0007669"/>
    <property type="project" value="UniProtKB-ARBA"/>
</dbReference>
<evidence type="ECO:0000259" key="1">
    <source>
        <dbReference type="Pfam" id="PF25517"/>
    </source>
</evidence>
<gene>
    <name evidence="2" type="ORF">H920_18780</name>
</gene>
<feature type="domain" description="DM1" evidence="1">
    <location>
        <begin position="46"/>
        <end position="110"/>
    </location>
</feature>
<dbReference type="SUPFAM" id="SSF54768">
    <property type="entry name" value="dsRNA-binding domain-like"/>
    <property type="match status" value="1"/>
</dbReference>